<dbReference type="SUPFAM" id="SSF88946">
    <property type="entry name" value="Sigma2 domain of RNA polymerase sigma factors"/>
    <property type="match status" value="1"/>
</dbReference>
<keyword evidence="2" id="KW-0805">Transcription regulation</keyword>
<evidence type="ECO:0000313" key="9">
    <source>
        <dbReference type="Proteomes" id="UP001240171"/>
    </source>
</evidence>
<dbReference type="InterPro" id="IPR014284">
    <property type="entry name" value="RNA_pol_sigma-70_dom"/>
</dbReference>
<dbReference type="InterPro" id="IPR039425">
    <property type="entry name" value="RNA_pol_sigma-70-like"/>
</dbReference>
<evidence type="ECO:0000259" key="6">
    <source>
        <dbReference type="Pfam" id="PF04542"/>
    </source>
</evidence>
<evidence type="ECO:0000256" key="4">
    <source>
        <dbReference type="ARBA" id="ARBA00023125"/>
    </source>
</evidence>
<evidence type="ECO:0000256" key="3">
    <source>
        <dbReference type="ARBA" id="ARBA00023082"/>
    </source>
</evidence>
<dbReference type="InterPro" id="IPR013324">
    <property type="entry name" value="RNA_pol_sigma_r3/r4-like"/>
</dbReference>
<dbReference type="SUPFAM" id="SSF88659">
    <property type="entry name" value="Sigma3 and sigma4 domains of RNA polymerase sigma factors"/>
    <property type="match status" value="1"/>
</dbReference>
<feature type="domain" description="RNA polymerase sigma-70 region 4" evidence="7">
    <location>
        <begin position="128"/>
        <end position="175"/>
    </location>
</feature>
<keyword evidence="9" id="KW-1185">Reference proteome</keyword>
<dbReference type="CDD" id="cd06171">
    <property type="entry name" value="Sigma70_r4"/>
    <property type="match status" value="1"/>
</dbReference>
<dbReference type="Gene3D" id="1.10.10.10">
    <property type="entry name" value="Winged helix-like DNA-binding domain superfamily/Winged helix DNA-binding domain"/>
    <property type="match status" value="1"/>
</dbReference>
<dbReference type="Pfam" id="PF04545">
    <property type="entry name" value="Sigma70_r4"/>
    <property type="match status" value="1"/>
</dbReference>
<evidence type="ECO:0000256" key="2">
    <source>
        <dbReference type="ARBA" id="ARBA00023015"/>
    </source>
</evidence>
<protein>
    <submittedName>
        <fullName evidence="8">Sigma-70 family RNA polymerase sigma factor</fullName>
    </submittedName>
</protein>
<dbReference type="Gene3D" id="1.10.1740.10">
    <property type="match status" value="1"/>
</dbReference>
<dbReference type="InterPro" id="IPR007630">
    <property type="entry name" value="RNA_pol_sigma70_r4"/>
</dbReference>
<evidence type="ECO:0000313" key="8">
    <source>
        <dbReference type="EMBL" id="MDO7906477.1"/>
    </source>
</evidence>
<dbReference type="NCBIfam" id="TIGR02937">
    <property type="entry name" value="sigma70-ECF"/>
    <property type="match status" value="1"/>
</dbReference>
<dbReference type="PANTHER" id="PTHR43133:SF60">
    <property type="entry name" value="RNA POLYMERASE SIGMA FACTOR SIGV"/>
    <property type="match status" value="1"/>
</dbReference>
<evidence type="ECO:0000259" key="7">
    <source>
        <dbReference type="Pfam" id="PF04545"/>
    </source>
</evidence>
<organism evidence="8 9">
    <name type="scientific">Paenibacillus lacisoli</name>
    <dbReference type="NCBI Taxonomy" id="3064525"/>
    <lineage>
        <taxon>Bacteria</taxon>
        <taxon>Bacillati</taxon>
        <taxon>Bacillota</taxon>
        <taxon>Bacilli</taxon>
        <taxon>Bacillales</taxon>
        <taxon>Paenibacillaceae</taxon>
        <taxon>Paenibacillus</taxon>
    </lineage>
</organism>
<sequence>MNNDDIIGLLNRMRDGEDAAFEELYQATKQDLYRTVCMLMGSRQHAVEVTNEIYVQVWKSFRTYRPGTPFRNWLHGVALRQISSFRQMQFLRWRIFSSSKHTADPVINASEQPVLQQEARDEMMRQISRLSEKLRVVLVLRYYQEYSFKEIAQLLEISLGTVKSRHHAALQKLKKQLGQRPGQEESYHVYRTSHSPIPAQLQQPD</sequence>
<reference evidence="8 9" key="1">
    <citation type="submission" date="2023-07" db="EMBL/GenBank/DDBJ databases">
        <title>Paenibacillus sp. JX-17 nov. isolated from soil.</title>
        <authorList>
            <person name="Wan Y."/>
            <person name="Liu B."/>
        </authorList>
    </citation>
    <scope>NUCLEOTIDE SEQUENCE [LARGE SCALE GENOMIC DNA]</scope>
    <source>
        <strain evidence="8 9">JX-17</strain>
    </source>
</reference>
<accession>A0ABT9CEU2</accession>
<evidence type="ECO:0000256" key="1">
    <source>
        <dbReference type="ARBA" id="ARBA00010641"/>
    </source>
</evidence>
<name>A0ABT9CEU2_9BACL</name>
<comment type="similarity">
    <text evidence="1">Belongs to the sigma-70 factor family. ECF subfamily.</text>
</comment>
<comment type="caution">
    <text evidence="8">The sequence shown here is derived from an EMBL/GenBank/DDBJ whole genome shotgun (WGS) entry which is preliminary data.</text>
</comment>
<dbReference type="InterPro" id="IPR013325">
    <property type="entry name" value="RNA_pol_sigma_r2"/>
</dbReference>
<dbReference type="InterPro" id="IPR036388">
    <property type="entry name" value="WH-like_DNA-bd_sf"/>
</dbReference>
<dbReference type="Proteomes" id="UP001240171">
    <property type="component" value="Unassembled WGS sequence"/>
</dbReference>
<dbReference type="PANTHER" id="PTHR43133">
    <property type="entry name" value="RNA POLYMERASE ECF-TYPE SIGMA FACTO"/>
    <property type="match status" value="1"/>
</dbReference>
<dbReference type="EMBL" id="JAUQTB010000003">
    <property type="protein sequence ID" value="MDO7906477.1"/>
    <property type="molecule type" value="Genomic_DNA"/>
</dbReference>
<proteinExistence type="inferred from homology"/>
<gene>
    <name evidence="8" type="ORF">Q5741_08605</name>
</gene>
<feature type="domain" description="RNA polymerase sigma-70 region 2" evidence="6">
    <location>
        <begin position="24"/>
        <end position="84"/>
    </location>
</feature>
<keyword evidence="4" id="KW-0238">DNA-binding</keyword>
<evidence type="ECO:0000256" key="5">
    <source>
        <dbReference type="ARBA" id="ARBA00023163"/>
    </source>
</evidence>
<keyword evidence="5" id="KW-0804">Transcription</keyword>
<keyword evidence="3" id="KW-0731">Sigma factor</keyword>
<dbReference type="RefSeq" id="WP_305023664.1">
    <property type="nucleotide sequence ID" value="NZ_JAUQTB010000003.1"/>
</dbReference>
<dbReference type="InterPro" id="IPR007627">
    <property type="entry name" value="RNA_pol_sigma70_r2"/>
</dbReference>
<dbReference type="Pfam" id="PF04542">
    <property type="entry name" value="Sigma70_r2"/>
    <property type="match status" value="1"/>
</dbReference>